<organism evidence="2 3">
    <name type="scientific">Streptomyces thermospinosisporus</name>
    <dbReference type="NCBI Taxonomy" id="161482"/>
    <lineage>
        <taxon>Bacteria</taxon>
        <taxon>Bacillati</taxon>
        <taxon>Actinomycetota</taxon>
        <taxon>Actinomycetes</taxon>
        <taxon>Kitasatosporales</taxon>
        <taxon>Streptomycetaceae</taxon>
        <taxon>Streptomyces</taxon>
    </lineage>
</organism>
<reference evidence="3" key="1">
    <citation type="journal article" date="2019" name="Int. J. Syst. Evol. Microbiol.">
        <title>The Global Catalogue of Microorganisms (GCM) 10K type strain sequencing project: providing services to taxonomists for standard genome sequencing and annotation.</title>
        <authorList>
            <consortium name="The Broad Institute Genomics Platform"/>
            <consortium name="The Broad Institute Genome Sequencing Center for Infectious Disease"/>
            <person name="Wu L."/>
            <person name="Ma J."/>
        </authorList>
    </citation>
    <scope>NUCLEOTIDE SEQUENCE [LARGE SCALE GENOMIC DNA]</scope>
    <source>
        <strain evidence="3">JCM 11756</strain>
    </source>
</reference>
<evidence type="ECO:0000313" key="2">
    <source>
        <dbReference type="EMBL" id="GAA1431566.1"/>
    </source>
</evidence>
<dbReference type="Proteomes" id="UP001500973">
    <property type="component" value="Unassembled WGS sequence"/>
</dbReference>
<comment type="caution">
    <text evidence="2">The sequence shown here is derived from an EMBL/GenBank/DDBJ whole genome shotgun (WGS) entry which is preliminary data.</text>
</comment>
<sequence length="61" mass="6370">MTQLDQRRGSSVAFGGAAQGGAPLGGERPDLIRKEEMAGGRVSFLWDAGMLPPGDDQAPWG</sequence>
<evidence type="ECO:0000256" key="1">
    <source>
        <dbReference type="SAM" id="MobiDB-lite"/>
    </source>
</evidence>
<accession>A0ABP4JVB7</accession>
<protein>
    <submittedName>
        <fullName evidence="2">Uncharacterized protein</fullName>
    </submittedName>
</protein>
<proteinExistence type="predicted"/>
<feature type="region of interest" description="Disordered" evidence="1">
    <location>
        <begin position="1"/>
        <end position="29"/>
    </location>
</feature>
<name>A0ABP4JVB7_9ACTN</name>
<gene>
    <name evidence="2" type="ORF">GCM10009601_50770</name>
</gene>
<dbReference type="EMBL" id="BAAAIZ010000090">
    <property type="protein sequence ID" value="GAA1431566.1"/>
    <property type="molecule type" value="Genomic_DNA"/>
</dbReference>
<evidence type="ECO:0000313" key="3">
    <source>
        <dbReference type="Proteomes" id="UP001500973"/>
    </source>
</evidence>
<keyword evidence="3" id="KW-1185">Reference proteome</keyword>